<evidence type="ECO:0000313" key="1">
    <source>
        <dbReference type="EMBL" id="PMD45297.1"/>
    </source>
</evidence>
<dbReference type="AlphaFoldDB" id="A0A2J6S3H5"/>
<reference evidence="1 2" key="1">
    <citation type="submission" date="2016-04" db="EMBL/GenBank/DDBJ databases">
        <title>A degradative enzymes factory behind the ericoid mycorrhizal symbiosis.</title>
        <authorList>
            <consortium name="DOE Joint Genome Institute"/>
            <person name="Martino E."/>
            <person name="Morin E."/>
            <person name="Grelet G."/>
            <person name="Kuo A."/>
            <person name="Kohler A."/>
            <person name="Daghino S."/>
            <person name="Barry K."/>
            <person name="Choi C."/>
            <person name="Cichocki N."/>
            <person name="Clum A."/>
            <person name="Copeland A."/>
            <person name="Hainaut M."/>
            <person name="Haridas S."/>
            <person name="Labutti K."/>
            <person name="Lindquist E."/>
            <person name="Lipzen A."/>
            <person name="Khouja H.-R."/>
            <person name="Murat C."/>
            <person name="Ohm R."/>
            <person name="Olson A."/>
            <person name="Spatafora J."/>
            <person name="Veneault-Fourrey C."/>
            <person name="Henrissat B."/>
            <person name="Grigoriev I."/>
            <person name="Martin F."/>
            <person name="Perotto S."/>
        </authorList>
    </citation>
    <scope>NUCLEOTIDE SEQUENCE [LARGE SCALE GENOMIC DNA]</scope>
    <source>
        <strain evidence="1 2">F</strain>
    </source>
</reference>
<name>A0A2J6S3H5_HYAVF</name>
<organism evidence="1 2">
    <name type="scientific">Hyaloscypha variabilis (strain UAMH 11265 / GT02V1 / F)</name>
    <name type="common">Meliniomyces variabilis</name>
    <dbReference type="NCBI Taxonomy" id="1149755"/>
    <lineage>
        <taxon>Eukaryota</taxon>
        <taxon>Fungi</taxon>
        <taxon>Dikarya</taxon>
        <taxon>Ascomycota</taxon>
        <taxon>Pezizomycotina</taxon>
        <taxon>Leotiomycetes</taxon>
        <taxon>Helotiales</taxon>
        <taxon>Hyaloscyphaceae</taxon>
        <taxon>Hyaloscypha</taxon>
        <taxon>Hyaloscypha variabilis</taxon>
    </lineage>
</organism>
<sequence length="93" mass="10147">MISILRFSKAILASPSAKRSLASTKSPIAFPTPPDPYAFLNNRPCASTQRCDYRVPITPLCFFGLVGVILELSSKPGSAYNAAVVGRHRVYFK</sequence>
<accession>A0A2J6S3H5</accession>
<dbReference type="Proteomes" id="UP000235786">
    <property type="component" value="Unassembled WGS sequence"/>
</dbReference>
<dbReference type="EMBL" id="KZ613940">
    <property type="protein sequence ID" value="PMD45297.1"/>
    <property type="molecule type" value="Genomic_DNA"/>
</dbReference>
<proteinExistence type="predicted"/>
<keyword evidence="2" id="KW-1185">Reference proteome</keyword>
<gene>
    <name evidence="1" type="ORF">L207DRAFT_252068</name>
</gene>
<protein>
    <submittedName>
        <fullName evidence="1">Uncharacterized protein</fullName>
    </submittedName>
</protein>
<evidence type="ECO:0000313" key="2">
    <source>
        <dbReference type="Proteomes" id="UP000235786"/>
    </source>
</evidence>